<evidence type="ECO:0000313" key="2">
    <source>
        <dbReference type="Proteomes" id="UP000197468"/>
    </source>
</evidence>
<sequence length="92" mass="10020">MRIEVMSLTTEALTMIELDAAIAPTPMLRHYIEVVRQGVSDAPAEAAEHAHALLLKLEHLLHQQQAEPATAEASQDYLAPWLTLAEPARAAA</sequence>
<comment type="caution">
    <text evidence="1">The sequence shown here is derived from an EMBL/GenBank/DDBJ whole genome shotgun (WGS) entry which is preliminary data.</text>
</comment>
<dbReference type="EMBL" id="NIOF01000006">
    <property type="protein sequence ID" value="OWQ88900.1"/>
    <property type="molecule type" value="Genomic_DNA"/>
</dbReference>
<accession>A0A246J8N4</accession>
<proteinExistence type="predicted"/>
<reference evidence="1 2" key="1">
    <citation type="journal article" date="2008" name="Int. J. Syst. Evol. Microbiol.">
        <title>Description of Roseateles aquatilis sp. nov. and Roseateles terrae sp. nov., in the class Betaproteobacteria, and emended description of the genus Roseateles.</title>
        <authorList>
            <person name="Gomila M."/>
            <person name="Bowien B."/>
            <person name="Falsen E."/>
            <person name="Moore E.R."/>
            <person name="Lalucat J."/>
        </authorList>
    </citation>
    <scope>NUCLEOTIDE SEQUENCE [LARGE SCALE GENOMIC DNA]</scope>
    <source>
        <strain evidence="1 2">CCUG 48205</strain>
    </source>
</reference>
<keyword evidence="2" id="KW-1185">Reference proteome</keyword>
<dbReference type="AlphaFoldDB" id="A0A246J8N4"/>
<dbReference type="Proteomes" id="UP000197468">
    <property type="component" value="Unassembled WGS sequence"/>
</dbReference>
<gene>
    <name evidence="1" type="ORF">CDN99_15620</name>
</gene>
<name>A0A246J8N4_9BURK</name>
<organism evidence="1 2">
    <name type="scientific">Roseateles aquatilis</name>
    <dbReference type="NCBI Taxonomy" id="431061"/>
    <lineage>
        <taxon>Bacteria</taxon>
        <taxon>Pseudomonadati</taxon>
        <taxon>Pseudomonadota</taxon>
        <taxon>Betaproteobacteria</taxon>
        <taxon>Burkholderiales</taxon>
        <taxon>Sphaerotilaceae</taxon>
        <taxon>Roseateles</taxon>
    </lineage>
</organism>
<protein>
    <submittedName>
        <fullName evidence="1">Uncharacterized protein</fullName>
    </submittedName>
</protein>
<evidence type="ECO:0000313" key="1">
    <source>
        <dbReference type="EMBL" id="OWQ88900.1"/>
    </source>
</evidence>